<feature type="zinc finger region" description="C3H1-type" evidence="1">
    <location>
        <begin position="244"/>
        <end position="273"/>
    </location>
</feature>
<evidence type="ECO:0000313" key="4">
    <source>
        <dbReference type="EMBL" id="KAH0213853.1"/>
    </source>
</evidence>
<dbReference type="EMBL" id="JAHFYH010000091">
    <property type="protein sequence ID" value="KAH0213853.1"/>
    <property type="molecule type" value="Genomic_DNA"/>
</dbReference>
<comment type="caution">
    <text evidence="4">The sequence shown here is derived from an EMBL/GenBank/DDBJ whole genome shotgun (WGS) entry which is preliminary data.</text>
</comment>
<dbReference type="PANTHER" id="PTHR37543">
    <property type="entry name" value="CCCH ZINC FINGER DNA BINDING PROTEIN (AFU_ORTHOLOGUE AFUA_5G12760)"/>
    <property type="match status" value="1"/>
</dbReference>
<proteinExistence type="predicted"/>
<dbReference type="InterPro" id="IPR000571">
    <property type="entry name" value="Znf_CCCH"/>
</dbReference>
<gene>
    <name evidence="4" type="ORF">KCV03_g8712</name>
</gene>
<keyword evidence="1" id="KW-0479">Metal-binding</keyword>
<reference evidence="4" key="1">
    <citation type="journal article" date="2021" name="J Fungi (Basel)">
        <title>Virulence traits and population genomics of the black yeast Aureobasidium melanogenum.</title>
        <authorList>
            <person name="Cernosa A."/>
            <person name="Sun X."/>
            <person name="Gostincar C."/>
            <person name="Fang C."/>
            <person name="Gunde-Cimerman N."/>
            <person name="Song Z."/>
        </authorList>
    </citation>
    <scope>NUCLEOTIDE SEQUENCE</scope>
    <source>
        <strain evidence="4">EXF-8016</strain>
    </source>
</reference>
<evidence type="ECO:0000256" key="2">
    <source>
        <dbReference type="SAM" id="MobiDB-lite"/>
    </source>
</evidence>
<dbReference type="Pfam" id="PF25542">
    <property type="entry name" value="zf-CCCH_12"/>
    <property type="match status" value="1"/>
</dbReference>
<feature type="domain" description="C3H1-type" evidence="3">
    <location>
        <begin position="244"/>
        <end position="273"/>
    </location>
</feature>
<sequence>MFRLFVENNQCKHIFFAGCHDTGYLNLLTPYISKEKITLVRGSSFSPEFNRLGLDIDSLNGLFHNNPLDGLDARRTVSKAPVAHSQPTTMPNGHSGAVPNHTPVCTHYLRGICKFGNGCKKSHNSSRDSWRSNEYVSGRESVQRDSTQNSFFRPSSEFGTPTPSNADMGSPESGIALPHRSATIQAFPPSLPATSLAHPSSCLPTQTPENANLIPVNSTGHRLDFLLPTPSSEDWRAYNARIAPPNKKLCNEYQLKGYCTKGDANCVWDHSPIPDNIRLVLKHFVHSYPCGRKGNCRLKNCNMGHICFREKCDTTRKYGACRLNHTMHDIDPVVADWVLAESNIEVYNPDSFGTTSGENNHSERDGLSRAASEAPQNENDIDPLSYTEPHPDDLD</sequence>
<dbReference type="SMART" id="SM00356">
    <property type="entry name" value="ZnF_C3H1"/>
    <property type="match status" value="2"/>
</dbReference>
<feature type="region of interest" description="Disordered" evidence="2">
    <location>
        <begin position="120"/>
        <end position="168"/>
    </location>
</feature>
<dbReference type="InterPro" id="IPR057654">
    <property type="entry name" value="Znf-CCCH_tandem"/>
</dbReference>
<evidence type="ECO:0000259" key="3">
    <source>
        <dbReference type="PROSITE" id="PS50103"/>
    </source>
</evidence>
<evidence type="ECO:0000256" key="1">
    <source>
        <dbReference type="PROSITE-ProRule" id="PRU00723"/>
    </source>
</evidence>
<dbReference type="Pfam" id="PF25540">
    <property type="entry name" value="DUF7923"/>
    <property type="match status" value="1"/>
</dbReference>
<dbReference type="GO" id="GO:0008270">
    <property type="term" value="F:zinc ion binding"/>
    <property type="evidence" value="ECO:0007669"/>
    <property type="project" value="UniProtKB-KW"/>
</dbReference>
<evidence type="ECO:0000313" key="5">
    <source>
        <dbReference type="Proteomes" id="UP000767238"/>
    </source>
</evidence>
<dbReference type="Proteomes" id="UP000767238">
    <property type="component" value="Unassembled WGS sequence"/>
</dbReference>
<dbReference type="OrthoDB" id="2270193at2759"/>
<reference evidence="4" key="2">
    <citation type="submission" date="2021-08" db="EMBL/GenBank/DDBJ databases">
        <authorList>
            <person name="Gostincar C."/>
            <person name="Sun X."/>
            <person name="Song Z."/>
            <person name="Gunde-Cimerman N."/>
        </authorList>
    </citation>
    <scope>NUCLEOTIDE SEQUENCE</scope>
    <source>
        <strain evidence="4">EXF-8016</strain>
    </source>
</reference>
<feature type="compositionally biased region" description="Polar residues" evidence="2">
    <location>
        <begin position="144"/>
        <end position="167"/>
    </location>
</feature>
<dbReference type="AlphaFoldDB" id="A0A9P8GA37"/>
<feature type="non-terminal residue" evidence="4">
    <location>
        <position position="395"/>
    </location>
</feature>
<feature type="region of interest" description="Disordered" evidence="2">
    <location>
        <begin position="350"/>
        <end position="395"/>
    </location>
</feature>
<name>A0A9P8GA37_AURME</name>
<keyword evidence="1" id="KW-0862">Zinc</keyword>
<organism evidence="4 5">
    <name type="scientific">Aureobasidium melanogenum</name>
    <name type="common">Aureobasidium pullulans var. melanogenum</name>
    <dbReference type="NCBI Taxonomy" id="46634"/>
    <lineage>
        <taxon>Eukaryota</taxon>
        <taxon>Fungi</taxon>
        <taxon>Dikarya</taxon>
        <taxon>Ascomycota</taxon>
        <taxon>Pezizomycotina</taxon>
        <taxon>Dothideomycetes</taxon>
        <taxon>Dothideomycetidae</taxon>
        <taxon>Dothideales</taxon>
        <taxon>Saccotheciaceae</taxon>
        <taxon>Aureobasidium</taxon>
    </lineage>
</organism>
<dbReference type="Gene3D" id="4.10.1000.10">
    <property type="entry name" value="Zinc finger, CCCH-type"/>
    <property type="match status" value="1"/>
</dbReference>
<dbReference type="PROSITE" id="PS50103">
    <property type="entry name" value="ZF_C3H1"/>
    <property type="match status" value="2"/>
</dbReference>
<keyword evidence="1" id="KW-0863">Zinc-finger</keyword>
<dbReference type="PANTHER" id="PTHR37543:SF1">
    <property type="entry name" value="CCCH ZINC FINGER DNA BINDING PROTEIN (AFU_ORTHOLOGUE AFUA_5G12760)"/>
    <property type="match status" value="1"/>
</dbReference>
<dbReference type="InterPro" id="IPR057683">
    <property type="entry name" value="DUF7923"/>
</dbReference>
<accession>A0A9P8GA37</accession>
<feature type="zinc finger region" description="C3H1-type" evidence="1">
    <location>
        <begin position="99"/>
        <end position="126"/>
    </location>
</feature>
<dbReference type="Pfam" id="PF25543">
    <property type="entry name" value="zf-CCCH_tandem"/>
    <property type="match status" value="1"/>
</dbReference>
<protein>
    <recommendedName>
        <fullName evidence="3">C3H1-type domain-containing protein</fullName>
    </recommendedName>
</protein>
<feature type="domain" description="C3H1-type" evidence="3">
    <location>
        <begin position="99"/>
        <end position="126"/>
    </location>
</feature>